<feature type="non-terminal residue" evidence="2">
    <location>
        <position position="36"/>
    </location>
</feature>
<dbReference type="Pfam" id="PF05378">
    <property type="entry name" value="Hydant_A_N"/>
    <property type="match status" value="1"/>
</dbReference>
<dbReference type="EMBL" id="UINC01200710">
    <property type="protein sequence ID" value="SVE19718.1"/>
    <property type="molecule type" value="Genomic_DNA"/>
</dbReference>
<gene>
    <name evidence="2" type="ORF">METZ01_LOCUS472572</name>
</gene>
<organism evidence="2">
    <name type="scientific">marine metagenome</name>
    <dbReference type="NCBI Taxonomy" id="408172"/>
    <lineage>
        <taxon>unclassified sequences</taxon>
        <taxon>metagenomes</taxon>
        <taxon>ecological metagenomes</taxon>
    </lineage>
</organism>
<dbReference type="InterPro" id="IPR008040">
    <property type="entry name" value="Hydant_A_N"/>
</dbReference>
<sequence length="36" mass="3837">MRNLRIAVDIGGTFTDICVLDESSGELRVAKTASTP</sequence>
<protein>
    <recommendedName>
        <fullName evidence="1">Hydantoinase/oxoprolinase N-terminal domain-containing protein</fullName>
    </recommendedName>
</protein>
<reference evidence="2" key="1">
    <citation type="submission" date="2018-05" db="EMBL/GenBank/DDBJ databases">
        <authorList>
            <person name="Lanie J.A."/>
            <person name="Ng W.-L."/>
            <person name="Kazmierczak K.M."/>
            <person name="Andrzejewski T.M."/>
            <person name="Davidsen T.M."/>
            <person name="Wayne K.J."/>
            <person name="Tettelin H."/>
            <person name="Glass J.I."/>
            <person name="Rusch D."/>
            <person name="Podicherti R."/>
            <person name="Tsui H.-C.T."/>
            <person name="Winkler M.E."/>
        </authorList>
    </citation>
    <scope>NUCLEOTIDE SEQUENCE</scope>
</reference>
<evidence type="ECO:0000313" key="2">
    <source>
        <dbReference type="EMBL" id="SVE19718.1"/>
    </source>
</evidence>
<evidence type="ECO:0000259" key="1">
    <source>
        <dbReference type="Pfam" id="PF05378"/>
    </source>
</evidence>
<dbReference type="AlphaFoldDB" id="A0A383BJX1"/>
<feature type="domain" description="Hydantoinase/oxoprolinase N-terminal" evidence="1">
    <location>
        <begin position="5"/>
        <end position="36"/>
    </location>
</feature>
<accession>A0A383BJX1</accession>
<proteinExistence type="predicted"/>
<name>A0A383BJX1_9ZZZZ</name>